<proteinExistence type="predicted"/>
<evidence type="ECO:0000313" key="1">
    <source>
        <dbReference type="EMBL" id="PNS99962.1"/>
    </source>
</evidence>
<dbReference type="AlphaFoldDB" id="A0A2K1XGP8"/>
<dbReference type="EMBL" id="CM009304">
    <property type="protein sequence ID" value="PNS99962.1"/>
    <property type="molecule type" value="Genomic_DNA"/>
</dbReference>
<dbReference type="InParanoid" id="A0A2K1XGP8"/>
<keyword evidence="2" id="KW-1185">Reference proteome</keyword>
<sequence>MKQDSIFFFLAFSLATKQSQFQIMARDSKLRLSNSNLSHNHI</sequence>
<evidence type="ECO:0000313" key="2">
    <source>
        <dbReference type="Proteomes" id="UP000006729"/>
    </source>
</evidence>
<gene>
    <name evidence="1" type="ORF">POPTR_015G019700</name>
</gene>
<dbReference type="Proteomes" id="UP000006729">
    <property type="component" value="Chromosome 15"/>
</dbReference>
<name>A0A2K1XGP8_POPTR</name>
<accession>A0A2K1XGP8</accession>
<protein>
    <submittedName>
        <fullName evidence="1">Uncharacterized protein</fullName>
    </submittedName>
</protein>
<organism evidence="1 2">
    <name type="scientific">Populus trichocarpa</name>
    <name type="common">Western balsam poplar</name>
    <name type="synonym">Populus balsamifera subsp. trichocarpa</name>
    <dbReference type="NCBI Taxonomy" id="3694"/>
    <lineage>
        <taxon>Eukaryota</taxon>
        <taxon>Viridiplantae</taxon>
        <taxon>Streptophyta</taxon>
        <taxon>Embryophyta</taxon>
        <taxon>Tracheophyta</taxon>
        <taxon>Spermatophyta</taxon>
        <taxon>Magnoliopsida</taxon>
        <taxon>eudicotyledons</taxon>
        <taxon>Gunneridae</taxon>
        <taxon>Pentapetalae</taxon>
        <taxon>rosids</taxon>
        <taxon>fabids</taxon>
        <taxon>Malpighiales</taxon>
        <taxon>Salicaceae</taxon>
        <taxon>Saliceae</taxon>
        <taxon>Populus</taxon>
    </lineage>
</organism>
<reference evidence="1 2" key="1">
    <citation type="journal article" date="2006" name="Science">
        <title>The genome of black cottonwood, Populus trichocarpa (Torr. &amp; Gray).</title>
        <authorList>
            <person name="Tuskan G.A."/>
            <person name="Difazio S."/>
            <person name="Jansson S."/>
            <person name="Bohlmann J."/>
            <person name="Grigoriev I."/>
            <person name="Hellsten U."/>
            <person name="Putnam N."/>
            <person name="Ralph S."/>
            <person name="Rombauts S."/>
            <person name="Salamov A."/>
            <person name="Schein J."/>
            <person name="Sterck L."/>
            <person name="Aerts A."/>
            <person name="Bhalerao R.R."/>
            <person name="Bhalerao R.P."/>
            <person name="Blaudez D."/>
            <person name="Boerjan W."/>
            <person name="Brun A."/>
            <person name="Brunner A."/>
            <person name="Busov V."/>
            <person name="Campbell M."/>
            <person name="Carlson J."/>
            <person name="Chalot M."/>
            <person name="Chapman J."/>
            <person name="Chen G.L."/>
            <person name="Cooper D."/>
            <person name="Coutinho P.M."/>
            <person name="Couturier J."/>
            <person name="Covert S."/>
            <person name="Cronk Q."/>
            <person name="Cunningham R."/>
            <person name="Davis J."/>
            <person name="Degroeve S."/>
            <person name="Dejardin A."/>
            <person name="Depamphilis C."/>
            <person name="Detter J."/>
            <person name="Dirks B."/>
            <person name="Dubchak I."/>
            <person name="Duplessis S."/>
            <person name="Ehlting J."/>
            <person name="Ellis B."/>
            <person name="Gendler K."/>
            <person name="Goodstein D."/>
            <person name="Gribskov M."/>
            <person name="Grimwood J."/>
            <person name="Groover A."/>
            <person name="Gunter L."/>
            <person name="Hamberger B."/>
            <person name="Heinze B."/>
            <person name="Helariutta Y."/>
            <person name="Henrissat B."/>
            <person name="Holligan D."/>
            <person name="Holt R."/>
            <person name="Huang W."/>
            <person name="Islam-Faridi N."/>
            <person name="Jones S."/>
            <person name="Jones-Rhoades M."/>
            <person name="Jorgensen R."/>
            <person name="Joshi C."/>
            <person name="Kangasjarvi J."/>
            <person name="Karlsson J."/>
            <person name="Kelleher C."/>
            <person name="Kirkpatrick R."/>
            <person name="Kirst M."/>
            <person name="Kohler A."/>
            <person name="Kalluri U."/>
            <person name="Larimer F."/>
            <person name="Leebens-Mack J."/>
            <person name="Leple J.C."/>
            <person name="Locascio P."/>
            <person name="Lou Y."/>
            <person name="Lucas S."/>
            <person name="Martin F."/>
            <person name="Montanini B."/>
            <person name="Napoli C."/>
            <person name="Nelson D.R."/>
            <person name="Nelson C."/>
            <person name="Nieminen K."/>
            <person name="Nilsson O."/>
            <person name="Pereda V."/>
            <person name="Peter G."/>
            <person name="Philippe R."/>
            <person name="Pilate G."/>
            <person name="Poliakov A."/>
            <person name="Razumovskaya J."/>
            <person name="Richardson P."/>
            <person name="Rinaldi C."/>
            <person name="Ritland K."/>
            <person name="Rouze P."/>
            <person name="Ryaboy D."/>
            <person name="Schmutz J."/>
            <person name="Schrader J."/>
            <person name="Segerman B."/>
            <person name="Shin H."/>
            <person name="Siddiqui A."/>
            <person name="Sterky F."/>
            <person name="Terry A."/>
            <person name="Tsai C.J."/>
            <person name="Uberbacher E."/>
            <person name="Unneberg P."/>
            <person name="Vahala J."/>
            <person name="Wall K."/>
            <person name="Wessler S."/>
            <person name="Yang G."/>
            <person name="Yin T."/>
            <person name="Douglas C."/>
            <person name="Marra M."/>
            <person name="Sandberg G."/>
            <person name="Van de Peer Y."/>
            <person name="Rokhsar D."/>
        </authorList>
    </citation>
    <scope>NUCLEOTIDE SEQUENCE [LARGE SCALE GENOMIC DNA]</scope>
    <source>
        <strain evidence="2">cv. Nisqually</strain>
    </source>
</reference>